<sequence>MFRLAYSPCNSFAAPASHFAAFSSVSKLNFREKEYNLAIYM</sequence>
<comment type="caution">
    <text evidence="1">The sequence shown here is derived from an EMBL/GenBank/DDBJ whole genome shotgun (WGS) entry which is preliminary data.</text>
</comment>
<name>V6HYW7_9LEPT</name>
<gene>
    <name evidence="1" type="ORF">LEP1GSC047_0031</name>
</gene>
<dbReference type="Proteomes" id="UP000018719">
    <property type="component" value="Unassembled WGS sequence"/>
</dbReference>
<dbReference type="EMBL" id="AHMM02000012">
    <property type="protein sequence ID" value="EQA38214.1"/>
    <property type="molecule type" value="Genomic_DNA"/>
</dbReference>
<evidence type="ECO:0000313" key="2">
    <source>
        <dbReference type="Proteomes" id="UP000018719"/>
    </source>
</evidence>
<dbReference type="AlphaFoldDB" id="V6HYW7"/>
<organism evidence="1 2">
    <name type="scientific">Leptospira inadai serovar Lyme str. 10</name>
    <dbReference type="NCBI Taxonomy" id="1049790"/>
    <lineage>
        <taxon>Bacteria</taxon>
        <taxon>Pseudomonadati</taxon>
        <taxon>Spirochaetota</taxon>
        <taxon>Spirochaetia</taxon>
        <taxon>Leptospirales</taxon>
        <taxon>Leptospiraceae</taxon>
        <taxon>Leptospira</taxon>
    </lineage>
</organism>
<evidence type="ECO:0000313" key="1">
    <source>
        <dbReference type="EMBL" id="EQA38214.1"/>
    </source>
</evidence>
<reference evidence="1 2" key="1">
    <citation type="submission" date="2013-05" db="EMBL/GenBank/DDBJ databases">
        <authorList>
            <person name="Harkins D.M."/>
            <person name="Durkin A.S."/>
            <person name="Brinkac L.M."/>
            <person name="Haft D.H."/>
            <person name="Selengut J.D."/>
            <person name="Sanka R."/>
            <person name="DePew J."/>
            <person name="Purushe J."/>
            <person name="Hartskeerl R.A."/>
            <person name="Ahmed A."/>
            <person name="van der Linden H."/>
            <person name="Goris M.G.A."/>
            <person name="Vinetz J.M."/>
            <person name="Sutton G.G."/>
            <person name="Nierman W.C."/>
            <person name="Fouts D.E."/>
        </authorList>
    </citation>
    <scope>NUCLEOTIDE SEQUENCE [LARGE SCALE GENOMIC DNA]</scope>
    <source>
        <strain evidence="1 2">10</strain>
    </source>
</reference>
<accession>V6HYW7</accession>
<proteinExistence type="predicted"/>
<protein>
    <submittedName>
        <fullName evidence="1">Uncharacterized protein</fullName>
    </submittedName>
</protein>